<evidence type="ECO:0000256" key="2">
    <source>
        <dbReference type="ARBA" id="ARBA00022840"/>
    </source>
</evidence>
<keyword evidence="2" id="KW-0067">ATP-binding</keyword>
<gene>
    <name evidence="3" type="ORF">K435DRAFT_872399</name>
</gene>
<organism evidence="3 4">
    <name type="scientific">Dendrothele bispora (strain CBS 962.96)</name>
    <dbReference type="NCBI Taxonomy" id="1314807"/>
    <lineage>
        <taxon>Eukaryota</taxon>
        <taxon>Fungi</taxon>
        <taxon>Dikarya</taxon>
        <taxon>Basidiomycota</taxon>
        <taxon>Agaricomycotina</taxon>
        <taxon>Agaricomycetes</taxon>
        <taxon>Agaricomycetidae</taxon>
        <taxon>Agaricales</taxon>
        <taxon>Agaricales incertae sedis</taxon>
        <taxon>Dendrothele</taxon>
    </lineage>
</organism>
<dbReference type="Gene3D" id="3.30.420.40">
    <property type="match status" value="1"/>
</dbReference>
<dbReference type="PANTHER" id="PTHR19375">
    <property type="entry name" value="HEAT SHOCK PROTEIN 70KDA"/>
    <property type="match status" value="1"/>
</dbReference>
<dbReference type="GO" id="GO:0140662">
    <property type="term" value="F:ATP-dependent protein folding chaperone"/>
    <property type="evidence" value="ECO:0007669"/>
    <property type="project" value="InterPro"/>
</dbReference>
<accession>A0A4S8L254</accession>
<reference evidence="3 4" key="1">
    <citation type="journal article" date="2019" name="Nat. Ecol. Evol.">
        <title>Megaphylogeny resolves global patterns of mushroom evolution.</title>
        <authorList>
            <person name="Varga T."/>
            <person name="Krizsan K."/>
            <person name="Foldi C."/>
            <person name="Dima B."/>
            <person name="Sanchez-Garcia M."/>
            <person name="Sanchez-Ramirez S."/>
            <person name="Szollosi G.J."/>
            <person name="Szarkandi J.G."/>
            <person name="Papp V."/>
            <person name="Albert L."/>
            <person name="Andreopoulos W."/>
            <person name="Angelini C."/>
            <person name="Antonin V."/>
            <person name="Barry K.W."/>
            <person name="Bougher N.L."/>
            <person name="Buchanan P."/>
            <person name="Buyck B."/>
            <person name="Bense V."/>
            <person name="Catcheside P."/>
            <person name="Chovatia M."/>
            <person name="Cooper J."/>
            <person name="Damon W."/>
            <person name="Desjardin D."/>
            <person name="Finy P."/>
            <person name="Geml J."/>
            <person name="Haridas S."/>
            <person name="Hughes K."/>
            <person name="Justo A."/>
            <person name="Karasinski D."/>
            <person name="Kautmanova I."/>
            <person name="Kiss B."/>
            <person name="Kocsube S."/>
            <person name="Kotiranta H."/>
            <person name="LaButti K.M."/>
            <person name="Lechner B.E."/>
            <person name="Liimatainen K."/>
            <person name="Lipzen A."/>
            <person name="Lukacs Z."/>
            <person name="Mihaltcheva S."/>
            <person name="Morgado L.N."/>
            <person name="Niskanen T."/>
            <person name="Noordeloos M.E."/>
            <person name="Ohm R.A."/>
            <person name="Ortiz-Santana B."/>
            <person name="Ovrebo C."/>
            <person name="Racz N."/>
            <person name="Riley R."/>
            <person name="Savchenko A."/>
            <person name="Shiryaev A."/>
            <person name="Soop K."/>
            <person name="Spirin V."/>
            <person name="Szebenyi C."/>
            <person name="Tomsovsky M."/>
            <person name="Tulloss R.E."/>
            <person name="Uehling J."/>
            <person name="Grigoriev I.V."/>
            <person name="Vagvolgyi C."/>
            <person name="Papp T."/>
            <person name="Martin F.M."/>
            <person name="Miettinen O."/>
            <person name="Hibbett D.S."/>
            <person name="Nagy L.G."/>
        </authorList>
    </citation>
    <scope>NUCLEOTIDE SEQUENCE [LARGE SCALE GENOMIC DNA]</scope>
    <source>
        <strain evidence="3 4">CBS 962.96</strain>
    </source>
</reference>
<sequence length="115" mass="13061">MSKHWVDIFDAKHLFGRKFDDAEVQNILRIIKEPTAAAITYDLDKKVDDEHKVLIFDLGGETFDVSLLTSRLLIVLLSVEISTNARALCHLRTVCKRPNRTLSFDAQTTIEFGSL</sequence>
<dbReference type="Proteomes" id="UP000297245">
    <property type="component" value="Unassembled WGS sequence"/>
</dbReference>
<dbReference type="OrthoDB" id="2401965at2759"/>
<evidence type="ECO:0000313" key="4">
    <source>
        <dbReference type="Proteomes" id="UP000297245"/>
    </source>
</evidence>
<keyword evidence="1" id="KW-0547">Nucleotide-binding</keyword>
<dbReference type="SUPFAM" id="SSF53067">
    <property type="entry name" value="Actin-like ATPase domain"/>
    <property type="match status" value="1"/>
</dbReference>
<dbReference type="AlphaFoldDB" id="A0A4S8L254"/>
<dbReference type="EMBL" id="ML179738">
    <property type="protein sequence ID" value="THU82353.1"/>
    <property type="molecule type" value="Genomic_DNA"/>
</dbReference>
<evidence type="ECO:0008006" key="5">
    <source>
        <dbReference type="Google" id="ProtNLM"/>
    </source>
</evidence>
<name>A0A4S8L254_DENBC</name>
<dbReference type="InterPro" id="IPR043129">
    <property type="entry name" value="ATPase_NBD"/>
</dbReference>
<dbReference type="InterPro" id="IPR013126">
    <property type="entry name" value="Hsp_70_fam"/>
</dbReference>
<evidence type="ECO:0000256" key="1">
    <source>
        <dbReference type="ARBA" id="ARBA00022741"/>
    </source>
</evidence>
<dbReference type="Pfam" id="PF00012">
    <property type="entry name" value="HSP70"/>
    <property type="match status" value="1"/>
</dbReference>
<protein>
    <recommendedName>
        <fullName evidence="5">HSP70-domain-containing protein</fullName>
    </recommendedName>
</protein>
<proteinExistence type="predicted"/>
<keyword evidence="4" id="KW-1185">Reference proteome</keyword>
<evidence type="ECO:0000313" key="3">
    <source>
        <dbReference type="EMBL" id="THU82353.1"/>
    </source>
</evidence>
<dbReference type="GO" id="GO:0005524">
    <property type="term" value="F:ATP binding"/>
    <property type="evidence" value="ECO:0007669"/>
    <property type="project" value="UniProtKB-KW"/>
</dbReference>